<dbReference type="AlphaFoldDB" id="X7RZA3"/>
<comment type="caution">
    <text evidence="1">The sequence shown here is derived from an EMBL/GenBank/DDBJ whole genome shotgun (WGS) entry which is preliminary data.</text>
</comment>
<sequence>MLKSGENIFLVRYEREGICQKLIMIGKRF</sequence>
<gene>
    <name evidence="1" type="ORF">HMPREF2085_01295</name>
</gene>
<evidence type="ECO:0000313" key="1">
    <source>
        <dbReference type="EMBL" id="ETZ26464.1"/>
    </source>
</evidence>
<dbReference type="EMBL" id="JAOZ01000011">
    <property type="protein sequence ID" value="ETZ26464.1"/>
    <property type="molecule type" value="Genomic_DNA"/>
</dbReference>
<protein>
    <submittedName>
        <fullName evidence="1">Uncharacterized protein</fullName>
    </submittedName>
</protein>
<accession>X7RZA3</accession>
<proteinExistence type="predicted"/>
<name>X7RZA3_FUSNU</name>
<organism evidence="1">
    <name type="scientific">Fusobacterium nucleatum 13_3C</name>
    <dbReference type="NCBI Taxonomy" id="1357398"/>
    <lineage>
        <taxon>Bacteria</taxon>
        <taxon>Fusobacteriati</taxon>
        <taxon>Fusobacteriota</taxon>
        <taxon>Fusobacteriia</taxon>
        <taxon>Fusobacteriales</taxon>
        <taxon>Fusobacteriaceae</taxon>
        <taxon>Fusobacterium</taxon>
    </lineage>
</organism>
<dbReference type="HOGENOM" id="CLU_3409393_0_0_0"/>
<reference evidence="1" key="1">
    <citation type="submission" date="2014-01" db="EMBL/GenBank/DDBJ databases">
        <title>The Genome Sequence of Fusobacterium nucleatum 13_3C.</title>
        <authorList>
            <consortium name="The Broad Institute Genomics Platform"/>
            <person name="Earl A."/>
            <person name="Allen-Vercoe E."/>
            <person name="Daigneault M."/>
            <person name="Young S.K."/>
            <person name="Zeng Q."/>
            <person name="Gargeya S."/>
            <person name="Fitzgerald M."/>
            <person name="Abouelleil A."/>
            <person name="Alvarado L."/>
            <person name="Chapman S.B."/>
            <person name="Gainer-Dewar J."/>
            <person name="Goldberg J."/>
            <person name="Griggs A."/>
            <person name="Gujja S."/>
            <person name="Hansen M."/>
            <person name="Howarth C."/>
            <person name="Imamovic A."/>
            <person name="Ireland A."/>
            <person name="Larimer J."/>
            <person name="McCowan C."/>
            <person name="Murphy C."/>
            <person name="Pearson M."/>
            <person name="Poon T.W."/>
            <person name="Priest M."/>
            <person name="Roberts A."/>
            <person name="Saif S."/>
            <person name="Shea T."/>
            <person name="Sykes S."/>
            <person name="Wortman J."/>
            <person name="Nusbaum C."/>
            <person name="Birren B."/>
        </authorList>
    </citation>
    <scope>NUCLEOTIDE SEQUENCE [LARGE SCALE GENOMIC DNA]</scope>
    <source>
        <strain evidence="1">13_3C</strain>
    </source>
</reference>